<dbReference type="GO" id="GO:0003676">
    <property type="term" value="F:nucleic acid binding"/>
    <property type="evidence" value="ECO:0007669"/>
    <property type="project" value="InterPro"/>
</dbReference>
<evidence type="ECO:0008006" key="3">
    <source>
        <dbReference type="Google" id="ProtNLM"/>
    </source>
</evidence>
<dbReference type="AlphaFoldDB" id="B6BM47"/>
<keyword evidence="2" id="KW-1185">Reference proteome</keyword>
<name>B6BM47_SULGG</name>
<evidence type="ECO:0000313" key="2">
    <source>
        <dbReference type="Proteomes" id="UP000006431"/>
    </source>
</evidence>
<dbReference type="GO" id="GO:0008168">
    <property type="term" value="F:methyltransferase activity"/>
    <property type="evidence" value="ECO:0007669"/>
    <property type="project" value="InterPro"/>
</dbReference>
<dbReference type="PROSITE" id="PS00092">
    <property type="entry name" value="N6_MTASE"/>
    <property type="match status" value="1"/>
</dbReference>
<sequence length="218" mass="24989">MSNINKKDKKQKKSTVFTPKELSYELYKIITSEYDFKTVFDPCIGISGGMTKYYLENGVEVIGADIDKNAKNQCNVFFHQDIKNSDIPENVKPDLIIMNPPFNGNGRGKNLLFPHLFLKTMFDRFGEDIPVVMITGDNFLNNNRLKSARLKYVSDGNFDITSLMTLPLDVFNGIKFNAQVLFFNMPKLKPFYIYDESKAKLNLLPVNNQSFIDIERVA</sequence>
<reference evidence="1 2" key="1">
    <citation type="journal article" date="2012" name="Proc. Natl. Acad. Sci. U.S.A.">
        <title>Genome and physiology of a model Epsilonproteobacterium responsible for sulfide detoxification in marine oxygen depletion zones.</title>
        <authorList>
            <person name="Grote J."/>
            <person name="Schott T."/>
            <person name="Bruckner C.G."/>
            <person name="Glockner F.O."/>
            <person name="Jost G."/>
            <person name="Teeling H."/>
            <person name="Labrenz M."/>
            <person name="Jurgens K."/>
        </authorList>
    </citation>
    <scope>NUCLEOTIDE SEQUENCE [LARGE SCALE GENOMIC DNA]</scope>
    <source>
        <strain evidence="1 2">GD1</strain>
    </source>
</reference>
<dbReference type="Gene3D" id="3.40.50.150">
    <property type="entry name" value="Vaccinia Virus protein VP39"/>
    <property type="match status" value="1"/>
</dbReference>
<gene>
    <name evidence="1" type="ORF">SMGD1_0849</name>
</gene>
<dbReference type="RefSeq" id="WP_008339183.1">
    <property type="nucleotide sequence ID" value="NZ_AFRZ01000001.1"/>
</dbReference>
<protein>
    <recommendedName>
        <fullName evidence="3">Site-specific DNA-methyltransferase (adenine-specific)</fullName>
    </recommendedName>
</protein>
<proteinExistence type="predicted"/>
<evidence type="ECO:0000313" key="1">
    <source>
        <dbReference type="EMBL" id="EHP29376.1"/>
    </source>
</evidence>
<dbReference type="SUPFAM" id="SSF53335">
    <property type="entry name" value="S-adenosyl-L-methionine-dependent methyltransferases"/>
    <property type="match status" value="1"/>
</dbReference>
<dbReference type="InterPro" id="IPR002052">
    <property type="entry name" value="DNA_methylase_N6_adenine_CS"/>
</dbReference>
<dbReference type="eggNOG" id="COG0286">
    <property type="taxonomic scope" value="Bacteria"/>
</dbReference>
<dbReference type="EMBL" id="AFRZ01000001">
    <property type="protein sequence ID" value="EHP29376.1"/>
    <property type="molecule type" value="Genomic_DNA"/>
</dbReference>
<comment type="caution">
    <text evidence="1">The sequence shown here is derived from an EMBL/GenBank/DDBJ whole genome shotgun (WGS) entry which is preliminary data.</text>
</comment>
<dbReference type="GO" id="GO:0032259">
    <property type="term" value="P:methylation"/>
    <property type="evidence" value="ECO:0007669"/>
    <property type="project" value="InterPro"/>
</dbReference>
<dbReference type="Proteomes" id="UP000006431">
    <property type="component" value="Unassembled WGS sequence"/>
</dbReference>
<dbReference type="InterPro" id="IPR029063">
    <property type="entry name" value="SAM-dependent_MTases_sf"/>
</dbReference>
<organism evidence="1 2">
    <name type="scientific">Sulfurimonas gotlandica (strain DSM 19862 / JCM 16533 / GD1)</name>
    <dbReference type="NCBI Taxonomy" id="929558"/>
    <lineage>
        <taxon>Bacteria</taxon>
        <taxon>Pseudomonadati</taxon>
        <taxon>Campylobacterota</taxon>
        <taxon>Epsilonproteobacteria</taxon>
        <taxon>Campylobacterales</taxon>
        <taxon>Sulfurimonadaceae</taxon>
        <taxon>Sulfurimonas</taxon>
    </lineage>
</organism>
<dbReference type="STRING" id="929558.SMGD1_0849"/>
<accession>B6BM47</accession>
<dbReference type="OrthoDB" id="9784823at2"/>
<dbReference type="HOGENOM" id="CLU_1320242_0_0_7"/>
<dbReference type="PATRIC" id="fig|929558.5.peg.848"/>
<accession>H1FX66</accession>